<dbReference type="AlphaFoldDB" id="A0A3R9XRT6"/>
<dbReference type="GO" id="GO:0006412">
    <property type="term" value="P:translation"/>
    <property type="evidence" value="ECO:0007669"/>
    <property type="project" value="UniProtKB-UniRule"/>
</dbReference>
<dbReference type="NCBIfam" id="TIGR01079">
    <property type="entry name" value="rplX_bact"/>
    <property type="match status" value="1"/>
</dbReference>
<dbReference type="InterPro" id="IPR057264">
    <property type="entry name" value="Ribosomal_uL24_C"/>
</dbReference>
<keyword evidence="4 8" id="KW-0689">Ribosomal protein</keyword>
<dbReference type="SMART" id="SM00739">
    <property type="entry name" value="KOW"/>
    <property type="match status" value="1"/>
</dbReference>
<dbReference type="HAMAP" id="MF_01326_B">
    <property type="entry name" value="Ribosomal_uL24_B"/>
    <property type="match status" value="1"/>
</dbReference>
<evidence type="ECO:0000256" key="3">
    <source>
        <dbReference type="ARBA" id="ARBA00022884"/>
    </source>
</evidence>
<evidence type="ECO:0000256" key="2">
    <source>
        <dbReference type="ARBA" id="ARBA00022730"/>
    </source>
</evidence>
<dbReference type="SUPFAM" id="SSF50104">
    <property type="entry name" value="Translation proteins SH3-like domain"/>
    <property type="match status" value="1"/>
</dbReference>
<evidence type="ECO:0000256" key="7">
    <source>
        <dbReference type="ARBA" id="ARBA00058688"/>
    </source>
</evidence>
<organism evidence="11 12">
    <name type="scientific">Candidatus Aquarickettsia rohweri</name>
    <dbReference type="NCBI Taxonomy" id="2602574"/>
    <lineage>
        <taxon>Bacteria</taxon>
        <taxon>Pseudomonadati</taxon>
        <taxon>Pseudomonadota</taxon>
        <taxon>Alphaproteobacteria</taxon>
        <taxon>Rickettsiales</taxon>
        <taxon>Candidatus Midichloriaceae</taxon>
        <taxon>Candidatus Aquarickettsia</taxon>
    </lineage>
</organism>
<keyword evidence="12" id="KW-1185">Reference proteome</keyword>
<sequence>MANKFKKNDKVKVICGKDKGKVAEIISYFPKDNKVILGGVNLVKRHTKPNKLNPEGGIVQKEMPIHISNIMHIDPKTNSVTKIGFKKIKNGNNTRYYKKSGELIDNKKV</sequence>
<accession>A0A3R9XRT6</accession>
<gene>
    <name evidence="8" type="primary">rplX</name>
    <name evidence="11" type="ORF">EIC27_02830</name>
</gene>
<dbReference type="EMBL" id="RXFM01000029">
    <property type="protein sequence ID" value="RST68180.1"/>
    <property type="molecule type" value="Genomic_DNA"/>
</dbReference>
<dbReference type="PANTHER" id="PTHR12903">
    <property type="entry name" value="MITOCHONDRIAL RIBOSOMAL PROTEIN L24"/>
    <property type="match status" value="1"/>
</dbReference>
<evidence type="ECO:0000256" key="4">
    <source>
        <dbReference type="ARBA" id="ARBA00022980"/>
    </source>
</evidence>
<dbReference type="Proteomes" id="UP000279470">
    <property type="component" value="Unassembled WGS sequence"/>
</dbReference>
<dbReference type="PROSITE" id="PS01108">
    <property type="entry name" value="RIBOSOMAL_L24"/>
    <property type="match status" value="1"/>
</dbReference>
<comment type="function">
    <text evidence="8">One of two assembly initiator proteins, it binds directly to the 5'-end of the 23S rRNA, where it nucleates assembly of the 50S subunit.</text>
</comment>
<dbReference type="Gene3D" id="2.30.30.30">
    <property type="match status" value="1"/>
</dbReference>
<comment type="similarity">
    <text evidence="1 8 9">Belongs to the universal ribosomal protein uL24 family.</text>
</comment>
<dbReference type="RefSeq" id="WP_126044636.1">
    <property type="nucleotide sequence ID" value="NZ_RXFM01000029.1"/>
</dbReference>
<protein>
    <recommendedName>
        <fullName evidence="6 8">Large ribosomal subunit protein uL24</fullName>
    </recommendedName>
</protein>
<dbReference type="InterPro" id="IPR005825">
    <property type="entry name" value="Ribosomal_uL24_CS"/>
</dbReference>
<evidence type="ECO:0000256" key="1">
    <source>
        <dbReference type="ARBA" id="ARBA00010618"/>
    </source>
</evidence>
<evidence type="ECO:0000256" key="9">
    <source>
        <dbReference type="RuleBase" id="RU003477"/>
    </source>
</evidence>
<dbReference type="InterPro" id="IPR008991">
    <property type="entry name" value="Translation_prot_SH3-like_sf"/>
</dbReference>
<keyword evidence="5 8" id="KW-0687">Ribonucleoprotein</keyword>
<dbReference type="CDD" id="cd06089">
    <property type="entry name" value="KOW_RPL26"/>
    <property type="match status" value="1"/>
</dbReference>
<name>A0A3R9XRT6_9RICK</name>
<dbReference type="InterPro" id="IPR014722">
    <property type="entry name" value="Rib_uL2_dom2"/>
</dbReference>
<dbReference type="GO" id="GO:0005840">
    <property type="term" value="C:ribosome"/>
    <property type="evidence" value="ECO:0007669"/>
    <property type="project" value="UniProtKB-KW"/>
</dbReference>
<evidence type="ECO:0000259" key="10">
    <source>
        <dbReference type="SMART" id="SM00739"/>
    </source>
</evidence>
<dbReference type="GO" id="GO:1990904">
    <property type="term" value="C:ribonucleoprotein complex"/>
    <property type="evidence" value="ECO:0007669"/>
    <property type="project" value="UniProtKB-KW"/>
</dbReference>
<dbReference type="InterPro" id="IPR003256">
    <property type="entry name" value="Ribosomal_uL24"/>
</dbReference>
<evidence type="ECO:0000313" key="12">
    <source>
        <dbReference type="Proteomes" id="UP000279470"/>
    </source>
</evidence>
<dbReference type="OrthoDB" id="9807419at2"/>
<feature type="domain" description="KOW" evidence="10">
    <location>
        <begin position="4"/>
        <end position="31"/>
    </location>
</feature>
<reference evidence="12" key="1">
    <citation type="submission" date="2018-11" db="EMBL/GenBank/DDBJ databases">
        <title>Phylogenetic, genomic, and biogeographic characterization of a novel and ubiquitous marine invertebrate-associated Rickettsiales parasite, Candidatus Marinoinvertebrata rohwerii, gen. nov., sp. nov.</title>
        <authorList>
            <person name="Klinges J.G."/>
            <person name="Rosales S.M."/>
            <person name="Mcminds R."/>
            <person name="Shaver E.C."/>
            <person name="Shantz A."/>
            <person name="Peters E.C."/>
            <person name="Burkepile D.E."/>
            <person name="Silliman B.R."/>
            <person name="Vega Thurber R.L."/>
        </authorList>
    </citation>
    <scope>NUCLEOTIDE SEQUENCE [LARGE SCALE GENOMIC DNA]</scope>
    <source>
        <strain evidence="12">a_cerv_44</strain>
    </source>
</reference>
<evidence type="ECO:0000256" key="5">
    <source>
        <dbReference type="ARBA" id="ARBA00023274"/>
    </source>
</evidence>
<comment type="function">
    <text evidence="7 8">One of the proteins that surrounds the polypeptide exit tunnel on the outside of the subunit.</text>
</comment>
<dbReference type="FunFam" id="2.30.30.30:FF:000004">
    <property type="entry name" value="50S ribosomal protein L24"/>
    <property type="match status" value="1"/>
</dbReference>
<evidence type="ECO:0000313" key="11">
    <source>
        <dbReference type="EMBL" id="RST68180.1"/>
    </source>
</evidence>
<evidence type="ECO:0000256" key="6">
    <source>
        <dbReference type="ARBA" id="ARBA00035206"/>
    </source>
</evidence>
<dbReference type="GO" id="GO:0003735">
    <property type="term" value="F:structural constituent of ribosome"/>
    <property type="evidence" value="ECO:0007669"/>
    <property type="project" value="InterPro"/>
</dbReference>
<dbReference type="GO" id="GO:0019843">
    <property type="term" value="F:rRNA binding"/>
    <property type="evidence" value="ECO:0007669"/>
    <property type="project" value="UniProtKB-UniRule"/>
</dbReference>
<dbReference type="Pfam" id="PF17136">
    <property type="entry name" value="ribosomal_L24"/>
    <property type="match status" value="1"/>
</dbReference>
<dbReference type="InterPro" id="IPR005824">
    <property type="entry name" value="KOW"/>
</dbReference>
<dbReference type="Pfam" id="PF00467">
    <property type="entry name" value="KOW"/>
    <property type="match status" value="1"/>
</dbReference>
<keyword evidence="3 8" id="KW-0694">RNA-binding</keyword>
<proteinExistence type="inferred from homology"/>
<dbReference type="InterPro" id="IPR041988">
    <property type="entry name" value="Ribosomal_uL24_KOW"/>
</dbReference>
<evidence type="ECO:0000256" key="8">
    <source>
        <dbReference type="HAMAP-Rule" id="MF_01326"/>
    </source>
</evidence>
<comment type="caution">
    <text evidence="11">The sequence shown here is derived from an EMBL/GenBank/DDBJ whole genome shotgun (WGS) entry which is preliminary data.</text>
</comment>
<keyword evidence="2 8" id="KW-0699">rRNA-binding</keyword>
<comment type="subunit">
    <text evidence="8">Part of the 50S ribosomal subunit.</text>
</comment>